<dbReference type="GO" id="GO:0046872">
    <property type="term" value="F:metal ion binding"/>
    <property type="evidence" value="ECO:0007669"/>
    <property type="project" value="UniProtKB-KW"/>
</dbReference>
<evidence type="ECO:0000313" key="14">
    <source>
        <dbReference type="Proteomes" id="UP000186559"/>
    </source>
</evidence>
<comment type="similarity">
    <text evidence="2 10">Belongs to the IPP isomerase type 1 family.</text>
</comment>
<evidence type="ECO:0000256" key="10">
    <source>
        <dbReference type="HAMAP-Rule" id="MF_00202"/>
    </source>
</evidence>
<dbReference type="EC" id="5.3.3.2" evidence="3 10"/>
<gene>
    <name evidence="10" type="primary">idi</name>
    <name evidence="13" type="ORF">Ga0080559_TMP1887</name>
</gene>
<evidence type="ECO:0000256" key="6">
    <source>
        <dbReference type="ARBA" id="ARBA00022842"/>
    </source>
</evidence>
<evidence type="ECO:0000256" key="9">
    <source>
        <dbReference type="ARBA" id="ARBA00023235"/>
    </source>
</evidence>
<feature type="domain" description="Nudix hydrolase" evidence="12">
    <location>
        <begin position="25"/>
        <end position="159"/>
    </location>
</feature>
<dbReference type="UniPathway" id="UPA00059">
    <property type="reaction ID" value="UER00104"/>
</dbReference>
<dbReference type="InterPro" id="IPR000086">
    <property type="entry name" value="NUDIX_hydrolase_dom"/>
</dbReference>
<evidence type="ECO:0000256" key="2">
    <source>
        <dbReference type="ARBA" id="ARBA00007579"/>
    </source>
</evidence>
<sequence>MDSIPAWIDGVLTPVDKLEAHRRGLRHKAVSVFVLRGDKVLLQRRALGKYHTPGLWANTCCTHPHWDESGLDCARRRLVEELGISDLDLQPRGTVEYRADVGNDMIEHEVVEIFVARAGDTLVPRPNPDEVMDTAWVSLDDLHRQTGETPERFTPWMRIYLKEHARQILSGIEPR</sequence>
<dbReference type="GO" id="GO:0005737">
    <property type="term" value="C:cytoplasm"/>
    <property type="evidence" value="ECO:0007669"/>
    <property type="project" value="UniProtKB-SubCell"/>
</dbReference>
<dbReference type="GO" id="GO:0004452">
    <property type="term" value="F:isopentenyl-diphosphate delta-isomerase activity"/>
    <property type="evidence" value="ECO:0007669"/>
    <property type="project" value="UniProtKB-UniRule"/>
</dbReference>
<dbReference type="InterPro" id="IPR015797">
    <property type="entry name" value="NUDIX_hydrolase-like_dom_sf"/>
</dbReference>
<feature type="binding site" evidence="10">
    <location>
        <position position="81"/>
    </location>
    <ligand>
        <name>Mg(2+)</name>
        <dbReference type="ChEBI" id="CHEBI:18420"/>
    </ligand>
</feature>
<feature type="binding site" evidence="10">
    <location>
        <position position="107"/>
    </location>
    <ligand>
        <name>Mn(2+)</name>
        <dbReference type="ChEBI" id="CHEBI:29035"/>
    </ligand>
</feature>
<accession>A0A1U7D3K0</accession>
<protein>
    <recommendedName>
        <fullName evidence="3 10">Isopentenyl-diphosphate Delta-isomerase</fullName>
        <shortName evidence="10">IPP isomerase</shortName>
        <ecNumber evidence="3 10">5.3.3.2</ecNumber>
    </recommendedName>
    <alternativeName>
        <fullName evidence="10">IPP:DMAPP isomerase</fullName>
    </alternativeName>
    <alternativeName>
        <fullName evidence="10">Isopentenyl pyrophosphate isomerase</fullName>
    </alternativeName>
</protein>
<evidence type="ECO:0000256" key="8">
    <source>
        <dbReference type="ARBA" id="ARBA00023229"/>
    </source>
</evidence>
<keyword evidence="6 10" id="KW-0460">Magnesium</keyword>
<dbReference type="NCBIfam" id="TIGR02150">
    <property type="entry name" value="IPP_isom_1"/>
    <property type="match status" value="1"/>
</dbReference>
<keyword evidence="14" id="KW-1185">Reference proteome</keyword>
<comment type="pathway">
    <text evidence="1 10">Isoprenoid biosynthesis; dimethylallyl diphosphate biosynthesis; dimethylallyl diphosphate from isopentenyl diphosphate: step 1/1.</text>
</comment>
<comment type="cofactor">
    <cofactor evidence="10">
        <name>Mg(2+)</name>
        <dbReference type="ChEBI" id="CHEBI:18420"/>
    </cofactor>
    <text evidence="10">Binds 1 Mg(2+) ion per subunit. The magnesium ion binds only when substrate is bound.</text>
</comment>
<dbReference type="NCBIfam" id="NF002995">
    <property type="entry name" value="PRK03759.1"/>
    <property type="match status" value="1"/>
</dbReference>
<dbReference type="PROSITE" id="PS51462">
    <property type="entry name" value="NUDIX"/>
    <property type="match status" value="1"/>
</dbReference>
<proteinExistence type="inferred from homology"/>
<dbReference type="Pfam" id="PF00293">
    <property type="entry name" value="NUDIX"/>
    <property type="match status" value="1"/>
</dbReference>
<dbReference type="EMBL" id="CP014796">
    <property type="protein sequence ID" value="APX22683.1"/>
    <property type="molecule type" value="Genomic_DNA"/>
</dbReference>
<dbReference type="PANTHER" id="PTHR10885">
    <property type="entry name" value="ISOPENTENYL-DIPHOSPHATE DELTA-ISOMERASE"/>
    <property type="match status" value="1"/>
</dbReference>
<dbReference type="HAMAP" id="MF_00202">
    <property type="entry name" value="Idi"/>
    <property type="match status" value="1"/>
</dbReference>
<dbReference type="InterPro" id="IPR056375">
    <property type="entry name" value="Idi_bact"/>
</dbReference>
<evidence type="ECO:0000256" key="3">
    <source>
        <dbReference type="ARBA" id="ARBA00012057"/>
    </source>
</evidence>
<dbReference type="KEGG" id="tpro:Ga0080559_TMP1887"/>
<feature type="active site" evidence="10 11">
    <location>
        <position position="109"/>
    </location>
</feature>
<dbReference type="STRING" id="1229727.Ga0080559_TMP1887"/>
<dbReference type="PANTHER" id="PTHR10885:SF0">
    <property type="entry name" value="ISOPENTENYL-DIPHOSPHATE DELTA-ISOMERASE"/>
    <property type="match status" value="1"/>
</dbReference>
<evidence type="ECO:0000313" key="13">
    <source>
        <dbReference type="EMBL" id="APX22683.1"/>
    </source>
</evidence>
<dbReference type="GO" id="GO:0050992">
    <property type="term" value="P:dimethylallyl diphosphate biosynthetic process"/>
    <property type="evidence" value="ECO:0007669"/>
    <property type="project" value="UniProtKB-UniRule"/>
</dbReference>
<keyword evidence="9 10" id="KW-0413">Isomerase</keyword>
<dbReference type="Gene3D" id="3.90.79.10">
    <property type="entry name" value="Nucleoside Triphosphate Pyrophosphohydrolase"/>
    <property type="match status" value="1"/>
</dbReference>
<organism evidence="13 14">
    <name type="scientific">Salipiger profundus</name>
    <dbReference type="NCBI Taxonomy" id="1229727"/>
    <lineage>
        <taxon>Bacteria</taxon>
        <taxon>Pseudomonadati</taxon>
        <taxon>Pseudomonadota</taxon>
        <taxon>Alphaproteobacteria</taxon>
        <taxon>Rhodobacterales</taxon>
        <taxon>Roseobacteraceae</taxon>
        <taxon>Salipiger</taxon>
    </lineage>
</organism>
<dbReference type="Proteomes" id="UP000186559">
    <property type="component" value="Chromosome"/>
</dbReference>
<dbReference type="InterPro" id="IPR011876">
    <property type="entry name" value="IsopentenylPP_isomerase_typ1"/>
</dbReference>
<keyword evidence="7 10" id="KW-0464">Manganese</keyword>
<feature type="binding site" evidence="10">
    <location>
        <position position="21"/>
    </location>
    <ligand>
        <name>Mn(2+)</name>
        <dbReference type="ChEBI" id="CHEBI:29035"/>
    </ligand>
</feature>
<dbReference type="PIRSF" id="PIRSF018427">
    <property type="entry name" value="Isopntndiph_ism"/>
    <property type="match status" value="1"/>
</dbReference>
<evidence type="ECO:0000256" key="1">
    <source>
        <dbReference type="ARBA" id="ARBA00004826"/>
    </source>
</evidence>
<name>A0A1U7D3K0_9RHOB</name>
<feature type="binding site" evidence="10">
    <location>
        <position position="109"/>
    </location>
    <ligand>
        <name>Mn(2+)</name>
        <dbReference type="ChEBI" id="CHEBI:29035"/>
    </ligand>
</feature>
<evidence type="ECO:0000256" key="5">
    <source>
        <dbReference type="ARBA" id="ARBA00022723"/>
    </source>
</evidence>
<feature type="active site" evidence="10 11">
    <location>
        <position position="61"/>
    </location>
</feature>
<evidence type="ECO:0000256" key="7">
    <source>
        <dbReference type="ARBA" id="ARBA00023211"/>
    </source>
</evidence>
<dbReference type="GO" id="GO:0009240">
    <property type="term" value="P:isopentenyl diphosphate biosynthetic process"/>
    <property type="evidence" value="ECO:0007669"/>
    <property type="project" value="TreeGrafter"/>
</dbReference>
<comment type="function">
    <text evidence="10">Catalyzes the 1,3-allylic rearrangement of the homoallylic substrate isopentenyl (IPP) to its highly electrophilic allylic isomer, dimethylallyl diphosphate (DMAPP).</text>
</comment>
<dbReference type="SUPFAM" id="SSF55811">
    <property type="entry name" value="Nudix"/>
    <property type="match status" value="1"/>
</dbReference>
<keyword evidence="4 10" id="KW-0963">Cytoplasm</keyword>
<evidence type="ECO:0000259" key="12">
    <source>
        <dbReference type="PROSITE" id="PS51462"/>
    </source>
</evidence>
<evidence type="ECO:0000256" key="11">
    <source>
        <dbReference type="PIRSR" id="PIRSR018427-1"/>
    </source>
</evidence>
<dbReference type="OrthoDB" id="9809458at2"/>
<comment type="catalytic activity">
    <reaction evidence="10">
        <text>isopentenyl diphosphate = dimethylallyl diphosphate</text>
        <dbReference type="Rhea" id="RHEA:23284"/>
        <dbReference type="ChEBI" id="CHEBI:57623"/>
        <dbReference type="ChEBI" id="CHEBI:128769"/>
        <dbReference type="EC" id="5.3.3.2"/>
    </reaction>
</comment>
<comment type="cofactor">
    <cofactor evidence="10">
        <name>Mn(2+)</name>
        <dbReference type="ChEBI" id="CHEBI:29035"/>
    </cofactor>
    <text evidence="10">Binds 1 Mn(2+) ion per subunit.</text>
</comment>
<keyword evidence="8 10" id="KW-0414">Isoprene biosynthesis</keyword>
<dbReference type="CDD" id="cd02885">
    <property type="entry name" value="NUDIX_IPP_Isomerase"/>
    <property type="match status" value="1"/>
</dbReference>
<dbReference type="AlphaFoldDB" id="A0A1U7D3K0"/>
<dbReference type="RefSeq" id="WP_076622952.1">
    <property type="nucleotide sequence ID" value="NZ_BMEW01000004.1"/>
</dbReference>
<reference evidence="13 14" key="1">
    <citation type="submission" date="2016-03" db="EMBL/GenBank/DDBJ databases">
        <title>Deep-sea bacteria in the southern Pacific.</title>
        <authorList>
            <person name="Tang K."/>
        </authorList>
    </citation>
    <scope>NUCLEOTIDE SEQUENCE [LARGE SCALE GENOMIC DNA]</scope>
    <source>
        <strain evidence="13 14">JLT2016</strain>
    </source>
</reference>
<evidence type="ECO:0000256" key="4">
    <source>
        <dbReference type="ARBA" id="ARBA00022490"/>
    </source>
</evidence>
<comment type="subcellular location">
    <subcellularLocation>
        <location evidence="10">Cytoplasm</location>
    </subcellularLocation>
</comment>
<keyword evidence="5 10" id="KW-0479">Metal-binding</keyword>
<feature type="binding site" evidence="10">
    <location>
        <position position="27"/>
    </location>
    <ligand>
        <name>Mn(2+)</name>
        <dbReference type="ChEBI" id="CHEBI:29035"/>
    </ligand>
</feature>
<feature type="binding site" evidence="10">
    <location>
        <position position="63"/>
    </location>
    <ligand>
        <name>Mn(2+)</name>
        <dbReference type="ChEBI" id="CHEBI:29035"/>
    </ligand>
</feature>